<dbReference type="PROSITE" id="PS50053">
    <property type="entry name" value="UBIQUITIN_2"/>
    <property type="match status" value="1"/>
</dbReference>
<dbReference type="AlphaFoldDB" id="A0A9P1IK90"/>
<keyword evidence="3" id="KW-1185">Reference proteome</keyword>
<comment type="caution">
    <text evidence="2">The sequence shown here is derived from an EMBL/GenBank/DDBJ whole genome shotgun (WGS) entry which is preliminary data.</text>
</comment>
<sequence>MELFLQLKDQDDILHSSLECEFESEATLKQLKCKLKAVWDIDQDYQEIYFDDGNPLVGLRENSLKSYGVTHGSKLIVKHSNLSWWSQYKNYIEIAIKPGDKRMVHAREAVNLQTRLMEQGFFNVYSSFNAFRMKYHHDVAAWADDNLQLMKKAIEIQFRAQHFKRGAEDESDFSCRFEIRPIDLAGSRKNTLALVKLHGEKEETKFNVKCHHFGPSCSFPKGQFPDIKEVFCYKLLELINVGPEAQFILSNKFTGSKTSIYIATKWNERFVPISGGEEINVETLGQLLLLGKFLFLDDLHSDNCGKWKDTNEAAIVDFLPKSHTLYKDIKMALLDNQSSLYWETTQIDALEKCSEKFRLQIAKKYIHKWDLLTKIDMANEQIKREKDLMKRHEIGFKGEKNPTEELERYIEVVKENITALIDIVNDVE</sequence>
<dbReference type="EMBL" id="CANHGI010000003">
    <property type="protein sequence ID" value="CAI5446160.1"/>
    <property type="molecule type" value="Genomic_DNA"/>
</dbReference>
<evidence type="ECO:0000313" key="2">
    <source>
        <dbReference type="EMBL" id="CAI5446160.1"/>
    </source>
</evidence>
<dbReference type="OrthoDB" id="5826345at2759"/>
<evidence type="ECO:0000259" key="1">
    <source>
        <dbReference type="PROSITE" id="PS50053"/>
    </source>
</evidence>
<dbReference type="PANTHER" id="PTHR33651:SF2">
    <property type="entry name" value="PI3K_PI4K CATALYTIC DOMAIN-CONTAINING PROTEIN"/>
    <property type="match status" value="1"/>
</dbReference>
<evidence type="ECO:0000313" key="3">
    <source>
        <dbReference type="Proteomes" id="UP001152747"/>
    </source>
</evidence>
<dbReference type="InterPro" id="IPR029071">
    <property type="entry name" value="Ubiquitin-like_domsf"/>
</dbReference>
<name>A0A9P1IK90_9PELO</name>
<dbReference type="PANTHER" id="PTHR33651">
    <property type="entry name" value="PROTEIN CBG06246"/>
    <property type="match status" value="1"/>
</dbReference>
<dbReference type="SUPFAM" id="SSF54236">
    <property type="entry name" value="Ubiquitin-like"/>
    <property type="match status" value="1"/>
</dbReference>
<organism evidence="2 3">
    <name type="scientific">Caenorhabditis angaria</name>
    <dbReference type="NCBI Taxonomy" id="860376"/>
    <lineage>
        <taxon>Eukaryota</taxon>
        <taxon>Metazoa</taxon>
        <taxon>Ecdysozoa</taxon>
        <taxon>Nematoda</taxon>
        <taxon>Chromadorea</taxon>
        <taxon>Rhabditida</taxon>
        <taxon>Rhabditina</taxon>
        <taxon>Rhabditomorpha</taxon>
        <taxon>Rhabditoidea</taxon>
        <taxon>Rhabditidae</taxon>
        <taxon>Peloderinae</taxon>
        <taxon>Caenorhabditis</taxon>
    </lineage>
</organism>
<reference evidence="2" key="1">
    <citation type="submission" date="2022-11" db="EMBL/GenBank/DDBJ databases">
        <authorList>
            <person name="Kikuchi T."/>
        </authorList>
    </citation>
    <scope>NUCLEOTIDE SEQUENCE</scope>
    <source>
        <strain evidence="2">PS1010</strain>
    </source>
</reference>
<feature type="domain" description="Ubiquitin-like" evidence="1">
    <location>
        <begin position="1"/>
        <end position="77"/>
    </location>
</feature>
<dbReference type="InterPro" id="IPR000626">
    <property type="entry name" value="Ubiquitin-like_dom"/>
</dbReference>
<proteinExistence type="predicted"/>
<accession>A0A9P1IK90</accession>
<gene>
    <name evidence="2" type="ORF">CAMP_LOCUS8797</name>
</gene>
<dbReference type="Proteomes" id="UP001152747">
    <property type="component" value="Unassembled WGS sequence"/>
</dbReference>
<protein>
    <recommendedName>
        <fullName evidence="1">Ubiquitin-like domain-containing protein</fullName>
    </recommendedName>
</protein>